<proteinExistence type="predicted"/>
<sequence length="386" mass="44408">MSVTTQVKLLESDSNSLYKTQEIKFTSNKSIFTPTKTIPLDKLNVVYPLNDNANQLNEIFKRFSAKQIKEDDEYSSKYGKIESFFNRQRNKIKPGTLTFCFLDFNEPRIPTNDEIEFLTHIAYCNSDITTIPTISQFNNSENPSISYENYKKYLENAIESIEQLNRRPIMGIIPKMAPKKIPDLLGFYQDKGINSFAIDLDGSNPISANMRIFKVLKSLNKMKILDSCYIHGHNVGMRVNKVTDIIPAKDILGFGIGLNSLGEKRKEFKPNHAFILFIKTNPLNKFRLFNKKEYSYWKAISWDDLEKIYPLDSGIPVVTFKNAIKNADQFNNIQKAFNSEQLAIESHRIKEVITEDADKTINYINKKKDVDPNDIIVIESGPEKIK</sequence>
<accession>A0A098E8T8</accession>
<dbReference type="EMBL" id="CCXY01000087">
    <property type="protein sequence ID" value="CEG11921.1"/>
    <property type="molecule type" value="Genomic_DNA"/>
</dbReference>
<protein>
    <submittedName>
        <fullName evidence="1">Uncharacterized protein</fullName>
    </submittedName>
</protein>
<evidence type="ECO:0000313" key="1">
    <source>
        <dbReference type="EMBL" id="CEG11921.1"/>
    </source>
</evidence>
<dbReference type="AlphaFoldDB" id="A0A098E8T8"/>
<reference evidence="1" key="1">
    <citation type="submission" date="2014-09" db="EMBL/GenBank/DDBJ databases">
        <authorList>
            <person name="Probst J Alexander"/>
        </authorList>
    </citation>
    <scope>NUCLEOTIDE SEQUENCE</scope>
</reference>
<name>A0A098E8T8_9ZZZZ</name>
<organism evidence="1">
    <name type="scientific">groundwater metagenome</name>
    <dbReference type="NCBI Taxonomy" id="717931"/>
    <lineage>
        <taxon>unclassified sequences</taxon>
        <taxon>metagenomes</taxon>
        <taxon>ecological metagenomes</taxon>
    </lineage>
</organism>
<gene>
    <name evidence="1" type="ORF">MSIBF_A1770010</name>
</gene>